<name>A0A9P8LC57_9PEZI</name>
<evidence type="ECO:0000256" key="1">
    <source>
        <dbReference type="ARBA" id="ARBA00005054"/>
    </source>
</evidence>
<evidence type="ECO:0000256" key="3">
    <source>
        <dbReference type="ARBA" id="ARBA00022076"/>
    </source>
</evidence>
<sequence length="250" mass="27505">MASPLPEPPLSRLTVLISGSGTNLQAIINACSSQLLPNTSIVRVVSNRKTAYGLKRAENAGIPTTYHNLLEYKKRFREAQDTAPRPVDAVDEADTVARNAYDADLATLVLADKPDLVVCAGWMHIFTNSFLAPLVSANLPAINIHPALPKEFDGANAIARAYAAFQEGRIKRTGAMIHYVVRDVDRGEPIVVQEVEMKEGDTVESLEERIHVVEHELIVKGTGMALARLWEKRDVDKEKDEEANRPTTSL</sequence>
<dbReference type="GO" id="GO:0004644">
    <property type="term" value="F:phosphoribosylglycinamide formyltransferase activity"/>
    <property type="evidence" value="ECO:0007669"/>
    <property type="project" value="UniProtKB-EC"/>
</dbReference>
<gene>
    <name evidence="11" type="ORF">GP486_003948</name>
</gene>
<comment type="caution">
    <text evidence="11">The sequence shown here is derived from an EMBL/GenBank/DDBJ whole genome shotgun (WGS) entry which is preliminary data.</text>
</comment>
<dbReference type="GO" id="GO:0006189">
    <property type="term" value="P:'de novo' IMP biosynthetic process"/>
    <property type="evidence" value="ECO:0007669"/>
    <property type="project" value="InterPro"/>
</dbReference>
<dbReference type="PANTHER" id="PTHR43369">
    <property type="entry name" value="PHOSPHORIBOSYLGLYCINAMIDE FORMYLTRANSFERASE"/>
    <property type="match status" value="1"/>
</dbReference>
<reference evidence="11" key="1">
    <citation type="submission" date="2021-03" db="EMBL/GenBank/DDBJ databases">
        <title>Comparative genomics and phylogenomic investigation of the class Geoglossomycetes provide insights into ecological specialization and systematics.</title>
        <authorList>
            <person name="Melie T."/>
            <person name="Pirro S."/>
            <person name="Miller A.N."/>
            <person name="Quandt A."/>
        </authorList>
    </citation>
    <scope>NUCLEOTIDE SEQUENCE</scope>
    <source>
        <strain evidence="11">CAQ_001_2017</strain>
    </source>
</reference>
<evidence type="ECO:0000259" key="10">
    <source>
        <dbReference type="Pfam" id="PF00551"/>
    </source>
</evidence>
<dbReference type="InterPro" id="IPR004607">
    <property type="entry name" value="GART"/>
</dbReference>
<protein>
    <recommendedName>
        <fullName evidence="3">Phosphoribosylglycinamide formyltransferase</fullName>
        <ecNumber evidence="2">2.1.2.2</ecNumber>
    </recommendedName>
    <alternativeName>
        <fullName evidence="8">5'-phosphoribosylglycinamide transformylase</fullName>
    </alternativeName>
    <alternativeName>
        <fullName evidence="7">GAR transformylase</fullName>
    </alternativeName>
</protein>
<dbReference type="AlphaFoldDB" id="A0A9P8LC57"/>
<dbReference type="EC" id="2.1.2.2" evidence="2"/>
<dbReference type="InterPro" id="IPR002376">
    <property type="entry name" value="Formyl_transf_N"/>
</dbReference>
<organism evidence="11 12">
    <name type="scientific">Trichoglossum hirsutum</name>
    <dbReference type="NCBI Taxonomy" id="265104"/>
    <lineage>
        <taxon>Eukaryota</taxon>
        <taxon>Fungi</taxon>
        <taxon>Dikarya</taxon>
        <taxon>Ascomycota</taxon>
        <taxon>Pezizomycotina</taxon>
        <taxon>Geoglossomycetes</taxon>
        <taxon>Geoglossales</taxon>
        <taxon>Geoglossaceae</taxon>
        <taxon>Trichoglossum</taxon>
    </lineage>
</organism>
<evidence type="ECO:0000256" key="5">
    <source>
        <dbReference type="ARBA" id="ARBA00022755"/>
    </source>
</evidence>
<dbReference type="EMBL" id="JAGHQM010000575">
    <property type="protein sequence ID" value="KAH0559536.1"/>
    <property type="molecule type" value="Genomic_DNA"/>
</dbReference>
<dbReference type="Gene3D" id="3.40.50.170">
    <property type="entry name" value="Formyl transferase, N-terminal domain"/>
    <property type="match status" value="1"/>
</dbReference>
<dbReference type="NCBIfam" id="TIGR00639">
    <property type="entry name" value="PurN"/>
    <property type="match status" value="1"/>
</dbReference>
<dbReference type="InterPro" id="IPR036477">
    <property type="entry name" value="Formyl_transf_N_sf"/>
</dbReference>
<evidence type="ECO:0000256" key="2">
    <source>
        <dbReference type="ARBA" id="ARBA00012254"/>
    </source>
</evidence>
<dbReference type="FunFam" id="3.40.50.170:FF:000009">
    <property type="entry name" value="Phosphoribosylglycinamide formyltransferase (Eurofung)"/>
    <property type="match status" value="1"/>
</dbReference>
<proteinExistence type="inferred from homology"/>
<comment type="catalytic activity">
    <reaction evidence="9">
        <text>N(1)-(5-phospho-beta-D-ribosyl)glycinamide + (6R)-10-formyltetrahydrofolate = N(2)-formyl-N(1)-(5-phospho-beta-D-ribosyl)glycinamide + (6S)-5,6,7,8-tetrahydrofolate + H(+)</text>
        <dbReference type="Rhea" id="RHEA:15053"/>
        <dbReference type="ChEBI" id="CHEBI:15378"/>
        <dbReference type="ChEBI" id="CHEBI:57453"/>
        <dbReference type="ChEBI" id="CHEBI:143788"/>
        <dbReference type="ChEBI" id="CHEBI:147286"/>
        <dbReference type="ChEBI" id="CHEBI:195366"/>
        <dbReference type="EC" id="2.1.2.2"/>
    </reaction>
</comment>
<evidence type="ECO:0000256" key="6">
    <source>
        <dbReference type="ARBA" id="ARBA00038440"/>
    </source>
</evidence>
<comment type="pathway">
    <text evidence="1">Purine metabolism; IMP biosynthesis via de novo pathway; N(2)-formyl-N(1)-(5-phospho-D-ribosyl)glycinamide from N(1)-(5-phospho-D-ribosyl)glycinamide (10-formyl THF route): step 1/1.</text>
</comment>
<dbReference type="Pfam" id="PF00551">
    <property type="entry name" value="Formyl_trans_N"/>
    <property type="match status" value="1"/>
</dbReference>
<evidence type="ECO:0000313" key="12">
    <source>
        <dbReference type="Proteomes" id="UP000750711"/>
    </source>
</evidence>
<evidence type="ECO:0000256" key="7">
    <source>
        <dbReference type="ARBA" id="ARBA00041324"/>
    </source>
</evidence>
<evidence type="ECO:0000256" key="8">
    <source>
        <dbReference type="ARBA" id="ARBA00041682"/>
    </source>
</evidence>
<dbReference type="HAMAP" id="MF_01930">
    <property type="entry name" value="PurN"/>
    <property type="match status" value="1"/>
</dbReference>
<keyword evidence="5" id="KW-0658">Purine biosynthesis</keyword>
<dbReference type="SUPFAM" id="SSF53328">
    <property type="entry name" value="Formyltransferase"/>
    <property type="match status" value="1"/>
</dbReference>
<accession>A0A9P8LC57</accession>
<keyword evidence="4" id="KW-0808">Transferase</keyword>
<dbReference type="PANTHER" id="PTHR43369:SF2">
    <property type="entry name" value="PHOSPHORIBOSYLGLYCINAMIDE FORMYLTRANSFERASE"/>
    <property type="match status" value="1"/>
</dbReference>
<feature type="domain" description="Formyl transferase N-terminal" evidence="10">
    <location>
        <begin position="12"/>
        <end position="220"/>
    </location>
</feature>
<evidence type="ECO:0000313" key="11">
    <source>
        <dbReference type="EMBL" id="KAH0559536.1"/>
    </source>
</evidence>
<evidence type="ECO:0000256" key="9">
    <source>
        <dbReference type="ARBA" id="ARBA00047664"/>
    </source>
</evidence>
<keyword evidence="12" id="KW-1185">Reference proteome</keyword>
<comment type="similarity">
    <text evidence="6">Belongs to the GART family.</text>
</comment>
<dbReference type="Proteomes" id="UP000750711">
    <property type="component" value="Unassembled WGS sequence"/>
</dbReference>
<evidence type="ECO:0000256" key="4">
    <source>
        <dbReference type="ARBA" id="ARBA00022679"/>
    </source>
</evidence>
<dbReference type="GO" id="GO:0005737">
    <property type="term" value="C:cytoplasm"/>
    <property type="evidence" value="ECO:0007669"/>
    <property type="project" value="TreeGrafter"/>
</dbReference>